<feature type="compositionally biased region" description="Basic residues" evidence="1">
    <location>
        <begin position="129"/>
        <end position="140"/>
    </location>
</feature>
<evidence type="ECO:0000313" key="3">
    <source>
        <dbReference type="Proteomes" id="UP000198906"/>
    </source>
</evidence>
<evidence type="ECO:0000256" key="1">
    <source>
        <dbReference type="SAM" id="MobiDB-lite"/>
    </source>
</evidence>
<dbReference type="Proteomes" id="UP000198906">
    <property type="component" value="Unassembled WGS sequence"/>
</dbReference>
<sequence>MRECDLTALGNRVDRADPGPIHLRREEGDQPPRGGGQAGTVPAGNESAGGSGRSHAAGLDHAGRGRRSPGAPATATAPAAGCTSPPTRPPASPSGCGPPVRRGGRGSADPRRPDIRRAARPGPPPVVPHPRRRPSPRPRPHGPAARPYGTVVPAASPDSIRATVLFGTPARAASSRWLRSAGRAAPPRARHPPRSVRPRPRHPPRPRRRLCPARQRLPSRAVRDHRTLGHTLIVRKLAAVLNYLPHSCGQACGQLAPAVEVVIGRALSSCPVCAGSSKARQGHVAEEQGPTIRTNRQPGRGRRQPGRGGRQPGRGGRQPGPGARPECQVNGLP</sequence>
<keyword evidence="3" id="KW-1185">Reference proteome</keyword>
<feature type="compositionally biased region" description="Gly residues" evidence="1">
    <location>
        <begin position="306"/>
        <end position="319"/>
    </location>
</feature>
<feature type="compositionally biased region" description="Low complexity" evidence="1">
    <location>
        <begin position="68"/>
        <end position="85"/>
    </location>
</feature>
<reference evidence="3" key="1">
    <citation type="submission" date="2016-06" db="EMBL/GenBank/DDBJ databases">
        <authorList>
            <person name="Varghese N."/>
        </authorList>
    </citation>
    <scope>NUCLEOTIDE SEQUENCE [LARGE SCALE GENOMIC DNA]</scope>
    <source>
        <strain evidence="3">DSM 46123</strain>
    </source>
</reference>
<name>A0A1C6RJ46_9ACTN</name>
<protein>
    <submittedName>
        <fullName evidence="2">Uncharacterized protein</fullName>
    </submittedName>
</protein>
<proteinExistence type="predicted"/>
<dbReference type="AlphaFoldDB" id="A0A1C6RJ46"/>
<feature type="compositionally biased region" description="Basic and acidic residues" evidence="1">
    <location>
        <begin position="108"/>
        <end position="117"/>
    </location>
</feature>
<feature type="region of interest" description="Disordered" evidence="1">
    <location>
        <begin position="174"/>
        <end position="215"/>
    </location>
</feature>
<organism evidence="2 3">
    <name type="scientific">Micromonospora inyonensis</name>
    <dbReference type="NCBI Taxonomy" id="47866"/>
    <lineage>
        <taxon>Bacteria</taxon>
        <taxon>Bacillati</taxon>
        <taxon>Actinomycetota</taxon>
        <taxon>Actinomycetes</taxon>
        <taxon>Micromonosporales</taxon>
        <taxon>Micromonosporaceae</taxon>
        <taxon>Micromonospora</taxon>
    </lineage>
</organism>
<feature type="region of interest" description="Disordered" evidence="1">
    <location>
        <begin position="1"/>
        <end position="154"/>
    </location>
</feature>
<feature type="compositionally biased region" description="Basic and acidic residues" evidence="1">
    <location>
        <begin position="12"/>
        <end position="30"/>
    </location>
</feature>
<feature type="compositionally biased region" description="Basic residues" evidence="1">
    <location>
        <begin position="188"/>
        <end position="211"/>
    </location>
</feature>
<feature type="compositionally biased region" description="Low complexity" evidence="1">
    <location>
        <begin position="174"/>
        <end position="187"/>
    </location>
</feature>
<dbReference type="STRING" id="47866.GA0074694_1904"/>
<accession>A0A1C6RJ46</accession>
<feature type="region of interest" description="Disordered" evidence="1">
    <location>
        <begin position="279"/>
        <end position="333"/>
    </location>
</feature>
<dbReference type="EMBL" id="FMHU01000001">
    <property type="protein sequence ID" value="SCL17137.1"/>
    <property type="molecule type" value="Genomic_DNA"/>
</dbReference>
<evidence type="ECO:0000313" key="2">
    <source>
        <dbReference type="EMBL" id="SCL17137.1"/>
    </source>
</evidence>
<gene>
    <name evidence="2" type="ORF">GA0074694_1904</name>
</gene>